<dbReference type="EMBL" id="JBJUIK010000006">
    <property type="protein sequence ID" value="KAL3525247.1"/>
    <property type="molecule type" value="Genomic_DNA"/>
</dbReference>
<name>A0ABD3A378_9GENT</name>
<comment type="caution">
    <text evidence="2">The sequence shown here is derived from an EMBL/GenBank/DDBJ whole genome shotgun (WGS) entry which is preliminary data.</text>
</comment>
<feature type="compositionally biased region" description="Basic and acidic residues" evidence="1">
    <location>
        <begin position="7"/>
        <end position="18"/>
    </location>
</feature>
<evidence type="ECO:0000256" key="1">
    <source>
        <dbReference type="SAM" id="MobiDB-lite"/>
    </source>
</evidence>
<dbReference type="AlphaFoldDB" id="A0ABD3A378"/>
<organism evidence="2 3">
    <name type="scientific">Cinchona calisaya</name>
    <dbReference type="NCBI Taxonomy" id="153742"/>
    <lineage>
        <taxon>Eukaryota</taxon>
        <taxon>Viridiplantae</taxon>
        <taxon>Streptophyta</taxon>
        <taxon>Embryophyta</taxon>
        <taxon>Tracheophyta</taxon>
        <taxon>Spermatophyta</taxon>
        <taxon>Magnoliopsida</taxon>
        <taxon>eudicotyledons</taxon>
        <taxon>Gunneridae</taxon>
        <taxon>Pentapetalae</taxon>
        <taxon>asterids</taxon>
        <taxon>lamiids</taxon>
        <taxon>Gentianales</taxon>
        <taxon>Rubiaceae</taxon>
        <taxon>Cinchonoideae</taxon>
        <taxon>Cinchoneae</taxon>
        <taxon>Cinchona</taxon>
    </lineage>
</organism>
<keyword evidence="3" id="KW-1185">Reference proteome</keyword>
<dbReference type="Proteomes" id="UP001630127">
    <property type="component" value="Unassembled WGS sequence"/>
</dbReference>
<protein>
    <submittedName>
        <fullName evidence="2">Uncharacterized protein</fullName>
    </submittedName>
</protein>
<proteinExistence type="predicted"/>
<evidence type="ECO:0000313" key="3">
    <source>
        <dbReference type="Proteomes" id="UP001630127"/>
    </source>
</evidence>
<sequence>MLYSPILEKRAVSGDKGKNPLNEGVIQGDQLSNTHSKPFMVGSHKGSRSTSVPQHIRKVIDSPPIISGSRFAPLDLELEDKENHGKFSQLERDNIPPVSAGIDFNAIKEKIKQFLHPKRYFWENHQKIP</sequence>
<evidence type="ECO:0000313" key="2">
    <source>
        <dbReference type="EMBL" id="KAL3525247.1"/>
    </source>
</evidence>
<feature type="region of interest" description="Disordered" evidence="1">
    <location>
        <begin position="1"/>
        <end position="53"/>
    </location>
</feature>
<gene>
    <name evidence="2" type="ORF">ACH5RR_013619</name>
</gene>
<reference evidence="2 3" key="1">
    <citation type="submission" date="2024-11" db="EMBL/GenBank/DDBJ databases">
        <title>A near-complete genome assembly of Cinchona calisaya.</title>
        <authorList>
            <person name="Lian D.C."/>
            <person name="Zhao X.W."/>
            <person name="Wei L."/>
        </authorList>
    </citation>
    <scope>NUCLEOTIDE SEQUENCE [LARGE SCALE GENOMIC DNA]</scope>
    <source>
        <tissue evidence="2">Nenye</tissue>
    </source>
</reference>
<accession>A0ABD3A378</accession>